<dbReference type="Proteomes" id="UP000306147">
    <property type="component" value="Unassembled WGS sequence"/>
</dbReference>
<dbReference type="Gene3D" id="3.40.50.980">
    <property type="match status" value="2"/>
</dbReference>
<evidence type="ECO:0000313" key="7">
    <source>
        <dbReference type="Proteomes" id="UP000306147"/>
    </source>
</evidence>
<dbReference type="SMART" id="SM00823">
    <property type="entry name" value="PKS_PP"/>
    <property type="match status" value="1"/>
</dbReference>
<dbReference type="PANTHER" id="PTHR45527">
    <property type="entry name" value="NONRIBOSOMAL PEPTIDE SYNTHETASE"/>
    <property type="match status" value="1"/>
</dbReference>
<keyword evidence="3" id="KW-0596">Phosphopantetheine</keyword>
<keyword evidence="4" id="KW-0597">Phosphoprotein</keyword>
<dbReference type="Pfam" id="PF00550">
    <property type="entry name" value="PP-binding"/>
    <property type="match status" value="1"/>
</dbReference>
<dbReference type="PROSITE" id="PS50075">
    <property type="entry name" value="CARRIER"/>
    <property type="match status" value="1"/>
</dbReference>
<dbReference type="RefSeq" id="WP_135965826.1">
    <property type="nucleotide sequence ID" value="NZ_SRXT01000020.1"/>
</dbReference>
<dbReference type="GO" id="GO:0005829">
    <property type="term" value="C:cytosol"/>
    <property type="evidence" value="ECO:0007669"/>
    <property type="project" value="TreeGrafter"/>
</dbReference>
<dbReference type="PROSITE" id="PS00455">
    <property type="entry name" value="AMP_BINDING"/>
    <property type="match status" value="1"/>
</dbReference>
<keyword evidence="7" id="KW-1185">Reference proteome</keyword>
<dbReference type="InterPro" id="IPR020845">
    <property type="entry name" value="AMP-binding_CS"/>
</dbReference>
<dbReference type="Pfam" id="PF00501">
    <property type="entry name" value="AMP-binding"/>
    <property type="match status" value="1"/>
</dbReference>
<comment type="similarity">
    <text evidence="2">Belongs to the ATP-dependent AMP-binding enzyme family.</text>
</comment>
<evidence type="ECO:0000313" key="6">
    <source>
        <dbReference type="EMBL" id="TGX48193.1"/>
    </source>
</evidence>
<dbReference type="Pfam" id="PF13193">
    <property type="entry name" value="AMP-binding_C"/>
    <property type="match status" value="1"/>
</dbReference>
<dbReference type="PRINTS" id="PR00154">
    <property type="entry name" value="AMPBINDING"/>
</dbReference>
<dbReference type="FunFam" id="3.30.300.30:FF:000010">
    <property type="entry name" value="Enterobactin synthetase component F"/>
    <property type="match status" value="1"/>
</dbReference>
<dbReference type="FunFam" id="1.10.1200.10:FF:000005">
    <property type="entry name" value="Nonribosomal peptide synthetase 1"/>
    <property type="match status" value="1"/>
</dbReference>
<dbReference type="InterPro" id="IPR009081">
    <property type="entry name" value="PP-bd_ACP"/>
</dbReference>
<sequence>GAYVPLDPAYPSERLAFMLADAGPRAILTHEAAREALDAACAGLDHVPTVLDLNETAPWTEQPSTSPDPTSLGLTTRNLAYIIYTSGSTGTPKGVMVEHCNVVHYLNWAREAYRLAPHDTVPVNTSISFDATVTSLLAPLVSGCQLILLPEHDLNLAALANLLAEGRDLALVKLTPSHLGLLEKHGPEVLHAKAARMLVIGGEQLLARQVEDWLKHTPETQLINEYGPTEATVGMVVYRIKPGTLSGEISPIGRPISNTRIYLLDAYRQPVPLGAAGEIYIGGAGVARGYLNHPELTAERFIASPFVDDDRLYKTGDLARYLPDGNIEFLGRNDHQVKIRGFRIELGEIEARLAEHPAVAEAVVTAREDTAGDKRLVAYVVPAGHSPGDEQTRSAWIAALRAHLTGVLPDYMVPSAYVLLDALPLTPNGKLDRKDLPAPDDDAFARQAYAPPQGALEQALAAIWSELLGIEQVGRHDNFFELGGHSLLAVRMQSRLQAELDLFLPLSAIFAHGRLSLLADDVLRRLLETELFDRNR</sequence>
<dbReference type="InterPro" id="IPR025110">
    <property type="entry name" value="AMP-bd_C"/>
</dbReference>
<accession>A0A4S1WY08</accession>
<dbReference type="FunFam" id="2.30.38.10:FF:000001">
    <property type="entry name" value="Non-ribosomal peptide synthetase PvdI"/>
    <property type="match status" value="1"/>
</dbReference>
<evidence type="ECO:0000256" key="4">
    <source>
        <dbReference type="ARBA" id="ARBA00022553"/>
    </source>
</evidence>
<dbReference type="InterPro" id="IPR010071">
    <property type="entry name" value="AA_adenyl_dom"/>
</dbReference>
<dbReference type="CDD" id="cd05930">
    <property type="entry name" value="A_NRPS"/>
    <property type="match status" value="1"/>
</dbReference>
<proteinExistence type="inferred from homology"/>
<gene>
    <name evidence="6" type="ORF">E5A73_21080</name>
</gene>
<feature type="domain" description="Carrier" evidence="5">
    <location>
        <begin position="451"/>
        <end position="526"/>
    </location>
</feature>
<comment type="caution">
    <text evidence="6">The sequence shown here is derived from an EMBL/GenBank/DDBJ whole genome shotgun (WGS) entry which is preliminary data.</text>
</comment>
<dbReference type="EMBL" id="SRXT01000020">
    <property type="protein sequence ID" value="TGX48193.1"/>
    <property type="molecule type" value="Genomic_DNA"/>
</dbReference>
<name>A0A4S1WY08_9SPHN</name>
<evidence type="ECO:0000256" key="2">
    <source>
        <dbReference type="ARBA" id="ARBA00006432"/>
    </source>
</evidence>
<evidence type="ECO:0000259" key="5">
    <source>
        <dbReference type="PROSITE" id="PS50075"/>
    </source>
</evidence>
<dbReference type="GO" id="GO:0031177">
    <property type="term" value="F:phosphopantetheine binding"/>
    <property type="evidence" value="ECO:0007669"/>
    <property type="project" value="InterPro"/>
</dbReference>
<dbReference type="SUPFAM" id="SSF56801">
    <property type="entry name" value="Acetyl-CoA synthetase-like"/>
    <property type="match status" value="1"/>
</dbReference>
<reference evidence="6 7" key="1">
    <citation type="submission" date="2019-04" db="EMBL/GenBank/DDBJ databases">
        <title>Sphingomonas psychrotolerans sp. nov., isolated from soil in the Tianshan Mountains, Xinjiang, China.</title>
        <authorList>
            <person name="Luo Y."/>
            <person name="Sheng H."/>
        </authorList>
    </citation>
    <scope>NUCLEOTIDE SEQUENCE [LARGE SCALE GENOMIC DNA]</scope>
    <source>
        <strain evidence="6 7">ZFGT-11</strain>
    </source>
</reference>
<dbReference type="GO" id="GO:0044550">
    <property type="term" value="P:secondary metabolite biosynthetic process"/>
    <property type="evidence" value="ECO:0007669"/>
    <property type="project" value="TreeGrafter"/>
</dbReference>
<dbReference type="Gene3D" id="1.10.1200.10">
    <property type="entry name" value="ACP-like"/>
    <property type="match status" value="1"/>
</dbReference>
<dbReference type="SUPFAM" id="SSF47336">
    <property type="entry name" value="ACP-like"/>
    <property type="match status" value="1"/>
</dbReference>
<evidence type="ECO:0000256" key="3">
    <source>
        <dbReference type="ARBA" id="ARBA00022450"/>
    </source>
</evidence>
<evidence type="ECO:0000256" key="1">
    <source>
        <dbReference type="ARBA" id="ARBA00001957"/>
    </source>
</evidence>
<dbReference type="InterPro" id="IPR000873">
    <property type="entry name" value="AMP-dep_synth/lig_dom"/>
</dbReference>
<dbReference type="AlphaFoldDB" id="A0A4S1WY08"/>
<dbReference type="Gene3D" id="3.30.300.30">
    <property type="match status" value="1"/>
</dbReference>
<dbReference type="GO" id="GO:0043041">
    <property type="term" value="P:amino acid activation for nonribosomal peptide biosynthetic process"/>
    <property type="evidence" value="ECO:0007669"/>
    <property type="project" value="TreeGrafter"/>
</dbReference>
<organism evidence="6 7">
    <name type="scientific">Sphingomonas gei</name>
    <dbReference type="NCBI Taxonomy" id="1395960"/>
    <lineage>
        <taxon>Bacteria</taxon>
        <taxon>Pseudomonadati</taxon>
        <taxon>Pseudomonadota</taxon>
        <taxon>Alphaproteobacteria</taxon>
        <taxon>Sphingomonadales</taxon>
        <taxon>Sphingomonadaceae</taxon>
        <taxon>Sphingomonas</taxon>
    </lineage>
</organism>
<dbReference type="PANTHER" id="PTHR45527:SF1">
    <property type="entry name" value="FATTY ACID SYNTHASE"/>
    <property type="match status" value="1"/>
</dbReference>
<dbReference type="InterPro" id="IPR020459">
    <property type="entry name" value="AMP-binding"/>
</dbReference>
<dbReference type="OrthoDB" id="9778690at2"/>
<dbReference type="Gene3D" id="2.30.38.10">
    <property type="entry name" value="Luciferase, Domain 3"/>
    <property type="match status" value="1"/>
</dbReference>
<dbReference type="InterPro" id="IPR020806">
    <property type="entry name" value="PKS_PP-bd"/>
</dbReference>
<feature type="non-terminal residue" evidence="6">
    <location>
        <position position="1"/>
    </location>
</feature>
<dbReference type="NCBIfam" id="TIGR01733">
    <property type="entry name" value="AA-adenyl-dom"/>
    <property type="match status" value="1"/>
</dbReference>
<dbReference type="InterPro" id="IPR036736">
    <property type="entry name" value="ACP-like_sf"/>
</dbReference>
<protein>
    <submittedName>
        <fullName evidence="6">Amino acid adenylation domain-containing protein</fullName>
    </submittedName>
</protein>
<comment type="cofactor">
    <cofactor evidence="1">
        <name>pantetheine 4'-phosphate</name>
        <dbReference type="ChEBI" id="CHEBI:47942"/>
    </cofactor>
</comment>
<dbReference type="InterPro" id="IPR045851">
    <property type="entry name" value="AMP-bd_C_sf"/>
</dbReference>